<name>A0A4P9Z0V0_9FUNG</name>
<keyword evidence="3" id="KW-1185">Reference proteome</keyword>
<accession>A0A4P9Z0V0</accession>
<dbReference type="EMBL" id="KZ989931">
    <property type="protein sequence ID" value="RKP25000.1"/>
    <property type="molecule type" value="Genomic_DNA"/>
</dbReference>
<dbReference type="Proteomes" id="UP000278143">
    <property type="component" value="Unassembled WGS sequence"/>
</dbReference>
<dbReference type="AlphaFoldDB" id="A0A4P9Z0V0"/>
<evidence type="ECO:0000256" key="1">
    <source>
        <dbReference type="SAM" id="SignalP"/>
    </source>
</evidence>
<proteinExistence type="predicted"/>
<organism evidence="2 3">
    <name type="scientific">Syncephalis pseudoplumigaleata</name>
    <dbReference type="NCBI Taxonomy" id="1712513"/>
    <lineage>
        <taxon>Eukaryota</taxon>
        <taxon>Fungi</taxon>
        <taxon>Fungi incertae sedis</taxon>
        <taxon>Zoopagomycota</taxon>
        <taxon>Zoopagomycotina</taxon>
        <taxon>Zoopagomycetes</taxon>
        <taxon>Zoopagales</taxon>
        <taxon>Piptocephalidaceae</taxon>
        <taxon>Syncephalis</taxon>
    </lineage>
</organism>
<keyword evidence="1" id="KW-0732">Signal</keyword>
<gene>
    <name evidence="2" type="ORF">SYNPS1DRAFT_29255</name>
</gene>
<dbReference type="OrthoDB" id="10441945at2759"/>
<evidence type="ECO:0000313" key="3">
    <source>
        <dbReference type="Proteomes" id="UP000278143"/>
    </source>
</evidence>
<protein>
    <recommendedName>
        <fullName evidence="4">IGFBP N-terminal domain-containing protein</fullName>
    </recommendedName>
</protein>
<sequence length="175" mass="18025">MMLKAPLAGFAVLLAAVFANASVLHNNNEPADAATSAPAVNADVPTATEPQAMPATEPQTMPAVDSPAATIVSALDPEKQGDEKITGANYPLAVGAACGRMTSTPDCGMGLVCVINPEAPTIPGVCVPPGIQFTGRNSRCHEWAPITTRCLPGLTCVRFEPLRGDGPGICEYVRV</sequence>
<evidence type="ECO:0008006" key="4">
    <source>
        <dbReference type="Google" id="ProtNLM"/>
    </source>
</evidence>
<reference evidence="3" key="1">
    <citation type="journal article" date="2018" name="Nat. Microbiol.">
        <title>Leveraging single-cell genomics to expand the fungal tree of life.</title>
        <authorList>
            <person name="Ahrendt S.R."/>
            <person name="Quandt C.A."/>
            <person name="Ciobanu D."/>
            <person name="Clum A."/>
            <person name="Salamov A."/>
            <person name="Andreopoulos B."/>
            <person name="Cheng J.F."/>
            <person name="Woyke T."/>
            <person name="Pelin A."/>
            <person name="Henrissat B."/>
            <person name="Reynolds N.K."/>
            <person name="Benny G.L."/>
            <person name="Smith M.E."/>
            <person name="James T.Y."/>
            <person name="Grigoriev I.V."/>
        </authorList>
    </citation>
    <scope>NUCLEOTIDE SEQUENCE [LARGE SCALE GENOMIC DNA]</scope>
    <source>
        <strain evidence="3">Benny S71-1</strain>
    </source>
</reference>
<evidence type="ECO:0000313" key="2">
    <source>
        <dbReference type="EMBL" id="RKP25000.1"/>
    </source>
</evidence>
<feature type="signal peptide" evidence="1">
    <location>
        <begin position="1"/>
        <end position="21"/>
    </location>
</feature>
<feature type="chain" id="PRO_5020764454" description="IGFBP N-terminal domain-containing protein" evidence="1">
    <location>
        <begin position="22"/>
        <end position="175"/>
    </location>
</feature>